<evidence type="ECO:0000313" key="2">
    <source>
        <dbReference type="EMBL" id="BBG28021.1"/>
    </source>
</evidence>
<evidence type="ECO:0000313" key="3">
    <source>
        <dbReference type="Proteomes" id="UP000322983"/>
    </source>
</evidence>
<proteinExistence type="predicted"/>
<dbReference type="OrthoDB" id="38453at2157"/>
<dbReference type="GeneID" id="41718848"/>
<organism evidence="1 3">
    <name type="scientific">Sulfuracidifex tepidarius</name>
    <dbReference type="NCBI Taxonomy" id="1294262"/>
    <lineage>
        <taxon>Archaea</taxon>
        <taxon>Thermoproteota</taxon>
        <taxon>Thermoprotei</taxon>
        <taxon>Sulfolobales</taxon>
        <taxon>Sulfolobaceae</taxon>
        <taxon>Sulfuracidifex</taxon>
    </lineage>
</organism>
<dbReference type="EMBL" id="AP018929">
    <property type="protein sequence ID" value="BBG25227.1"/>
    <property type="molecule type" value="Genomic_DNA"/>
</dbReference>
<gene>
    <name evidence="1" type="ORF">IC006_2562</name>
    <name evidence="2" type="ORF">IC007_2576</name>
</gene>
<evidence type="ECO:0000313" key="4">
    <source>
        <dbReference type="Proteomes" id="UP000325030"/>
    </source>
</evidence>
<accession>A0A510E653</accession>
<dbReference type="RefSeq" id="WP_054845792.1">
    <property type="nucleotide sequence ID" value="NZ_AP018929.1"/>
</dbReference>
<name>A0A510DYG1_9CREN</name>
<protein>
    <recommendedName>
        <fullName evidence="5">DNA primase small subunit PriS</fullName>
    </recommendedName>
</protein>
<dbReference type="KEGG" id="step:IC006_2562"/>
<reference evidence="4" key="1">
    <citation type="submission" date="2018-09" db="EMBL/GenBank/DDBJ databases">
        <title>Complete Genome Sequencing of Sulfolobus sp. JCM 16834.</title>
        <authorList>
            <person name="Kato S."/>
            <person name="Itoh T."/>
            <person name="Ohkuma M."/>
        </authorList>
    </citation>
    <scope>NUCLEOTIDE SEQUENCE [LARGE SCALE GENOMIC DNA]</scope>
    <source>
        <strain evidence="4">IC-007</strain>
    </source>
</reference>
<dbReference type="Proteomes" id="UP000325030">
    <property type="component" value="Chromosome"/>
</dbReference>
<reference evidence="1 3" key="2">
    <citation type="journal article" date="2020" name="Int. J. Syst. Evol. Microbiol.">
        <title>Sulfuracidifex tepidarius gen. nov., sp. nov. and transfer of Sulfolobus metallicus Huber and Stetter 1992 to the genus Sulfuracidifex as Sulfuracidifex metallicus comb. nov.</title>
        <authorList>
            <person name="Itoh T."/>
            <person name="Miura T."/>
            <person name="Sakai H.D."/>
            <person name="Kato S."/>
            <person name="Ohkuma M."/>
            <person name="Takashina T."/>
        </authorList>
    </citation>
    <scope>NUCLEOTIDE SEQUENCE [LARGE SCALE GENOMIC DNA]</scope>
    <source>
        <strain evidence="1 3">IC-006</strain>
        <strain evidence="2">IC-007</strain>
    </source>
</reference>
<accession>A0A510DYG1</accession>
<dbReference type="AlphaFoldDB" id="A0A510DYG1"/>
<dbReference type="EMBL" id="AP018930">
    <property type="protein sequence ID" value="BBG28021.1"/>
    <property type="molecule type" value="Genomic_DNA"/>
</dbReference>
<dbReference type="Proteomes" id="UP000322983">
    <property type="component" value="Chromosome"/>
</dbReference>
<evidence type="ECO:0000313" key="1">
    <source>
        <dbReference type="EMBL" id="BBG25227.1"/>
    </source>
</evidence>
<sequence>MEPISLDDFFNYLPKLNDEEYYLLYLISRDKEAKEELGTSVDKVLFRIIEVNPKRATEIMKAIRERSEVFTVKGYPVKKEWVKIMFVLNPVNFVKTSRKTASRYVDMCGEKADVMKIYHSEMPKNIDFRIFMIDIDSKEKGLLTQLSGIKSRLVITTKRGFHIHVWKDDVEDPRSLFKLQGVEVKTRDSIEYVPFIDQGGFVPQAFRIQDASEVIELTQNDPGNK</sequence>
<keyword evidence="3" id="KW-1185">Reference proteome</keyword>
<evidence type="ECO:0008006" key="5">
    <source>
        <dbReference type="Google" id="ProtNLM"/>
    </source>
</evidence>